<evidence type="ECO:0000256" key="6">
    <source>
        <dbReference type="ARBA" id="ARBA00023002"/>
    </source>
</evidence>
<keyword evidence="7" id="KW-0186">Copper</keyword>
<dbReference type="EMBL" id="JAUKUA010000004">
    <property type="protein sequence ID" value="KAK0715594.1"/>
    <property type="molecule type" value="Genomic_DNA"/>
</dbReference>
<feature type="chain" id="PRO_5041294584" evidence="12">
    <location>
        <begin position="18"/>
        <end position="283"/>
    </location>
</feature>
<dbReference type="GO" id="GO:0004497">
    <property type="term" value="F:monooxygenase activity"/>
    <property type="evidence" value="ECO:0007669"/>
    <property type="project" value="UniProtKB-KW"/>
</dbReference>
<name>A0AA40DTG7_9PEZI</name>
<evidence type="ECO:0000256" key="1">
    <source>
        <dbReference type="ARBA" id="ARBA00001973"/>
    </source>
</evidence>
<evidence type="ECO:0000256" key="5">
    <source>
        <dbReference type="ARBA" id="ARBA00022729"/>
    </source>
</evidence>
<dbReference type="InterPro" id="IPR054497">
    <property type="entry name" value="LPMO_AA14"/>
</dbReference>
<comment type="caution">
    <text evidence="13">The sequence shown here is derived from an EMBL/GenBank/DDBJ whole genome shotgun (WGS) entry which is preliminary data.</text>
</comment>
<keyword evidence="4" id="KW-0479">Metal-binding</keyword>
<evidence type="ECO:0000313" key="13">
    <source>
        <dbReference type="EMBL" id="KAK0715594.1"/>
    </source>
</evidence>
<dbReference type="AlphaFoldDB" id="A0AA40DTG7"/>
<accession>A0AA40DTG7</accession>
<proteinExistence type="inferred from homology"/>
<keyword evidence="10" id="KW-0325">Glycoprotein</keyword>
<keyword evidence="8" id="KW-0503">Monooxygenase</keyword>
<keyword evidence="9" id="KW-1015">Disulfide bond</keyword>
<keyword evidence="14" id="KW-1185">Reference proteome</keyword>
<gene>
    <name evidence="13" type="ORF">B0H67DRAFT_488532</name>
</gene>
<protein>
    <submittedName>
        <fullName evidence="13">Uncharacterized protein</fullName>
    </submittedName>
</protein>
<dbReference type="Proteomes" id="UP001172102">
    <property type="component" value="Unassembled WGS sequence"/>
</dbReference>
<evidence type="ECO:0000256" key="8">
    <source>
        <dbReference type="ARBA" id="ARBA00023033"/>
    </source>
</evidence>
<comment type="similarity">
    <text evidence="11">Belongs to the polysaccharide monooxygenase AA14 family.</text>
</comment>
<evidence type="ECO:0000256" key="4">
    <source>
        <dbReference type="ARBA" id="ARBA00022723"/>
    </source>
</evidence>
<dbReference type="GO" id="GO:0005576">
    <property type="term" value="C:extracellular region"/>
    <property type="evidence" value="ECO:0007669"/>
    <property type="project" value="UniProtKB-SubCell"/>
</dbReference>
<keyword evidence="6" id="KW-0560">Oxidoreductase</keyword>
<keyword evidence="5 12" id="KW-0732">Signal</keyword>
<evidence type="ECO:0000256" key="11">
    <source>
        <dbReference type="ARBA" id="ARBA00046340"/>
    </source>
</evidence>
<organism evidence="13 14">
    <name type="scientific">Lasiosphaeris hirsuta</name>
    <dbReference type="NCBI Taxonomy" id="260670"/>
    <lineage>
        <taxon>Eukaryota</taxon>
        <taxon>Fungi</taxon>
        <taxon>Dikarya</taxon>
        <taxon>Ascomycota</taxon>
        <taxon>Pezizomycotina</taxon>
        <taxon>Sordariomycetes</taxon>
        <taxon>Sordariomycetidae</taxon>
        <taxon>Sordariales</taxon>
        <taxon>Lasiosphaeriaceae</taxon>
        <taxon>Lasiosphaeris</taxon>
    </lineage>
</organism>
<evidence type="ECO:0000256" key="9">
    <source>
        <dbReference type="ARBA" id="ARBA00023157"/>
    </source>
</evidence>
<feature type="non-terminal residue" evidence="13">
    <location>
        <position position="283"/>
    </location>
</feature>
<evidence type="ECO:0000256" key="3">
    <source>
        <dbReference type="ARBA" id="ARBA00022525"/>
    </source>
</evidence>
<comment type="cofactor">
    <cofactor evidence="1">
        <name>Cu(2+)</name>
        <dbReference type="ChEBI" id="CHEBI:29036"/>
    </cofactor>
</comment>
<reference evidence="13" key="1">
    <citation type="submission" date="2023-06" db="EMBL/GenBank/DDBJ databases">
        <title>Genome-scale phylogeny and comparative genomics of the fungal order Sordariales.</title>
        <authorList>
            <consortium name="Lawrence Berkeley National Laboratory"/>
            <person name="Hensen N."/>
            <person name="Bonometti L."/>
            <person name="Westerberg I."/>
            <person name="Brannstrom I.O."/>
            <person name="Guillou S."/>
            <person name="Cros-Aarteil S."/>
            <person name="Calhoun S."/>
            <person name="Haridas S."/>
            <person name="Kuo A."/>
            <person name="Mondo S."/>
            <person name="Pangilinan J."/>
            <person name="Riley R."/>
            <person name="Labutti K."/>
            <person name="Andreopoulos B."/>
            <person name="Lipzen A."/>
            <person name="Chen C."/>
            <person name="Yanf M."/>
            <person name="Daum C."/>
            <person name="Ng V."/>
            <person name="Clum A."/>
            <person name="Steindorff A."/>
            <person name="Ohm R."/>
            <person name="Martin F."/>
            <person name="Silar P."/>
            <person name="Natvig D."/>
            <person name="Lalanne C."/>
            <person name="Gautier V."/>
            <person name="Ament-Velasquez S.L."/>
            <person name="Kruys A."/>
            <person name="Hutchinson M.I."/>
            <person name="Powell A.J."/>
            <person name="Barry K."/>
            <person name="Miller A.N."/>
            <person name="Grigoriev I.V."/>
            <person name="Debuchy R."/>
            <person name="Gladieux P."/>
            <person name="Thoren M.H."/>
            <person name="Johannesson H."/>
        </authorList>
    </citation>
    <scope>NUCLEOTIDE SEQUENCE</scope>
    <source>
        <strain evidence="13">SMH4607-1</strain>
    </source>
</reference>
<dbReference type="Pfam" id="PF22810">
    <property type="entry name" value="LPMO_AA14"/>
    <property type="match status" value="1"/>
</dbReference>
<feature type="signal peptide" evidence="12">
    <location>
        <begin position="1"/>
        <end position="17"/>
    </location>
</feature>
<dbReference type="GO" id="GO:0046872">
    <property type="term" value="F:metal ion binding"/>
    <property type="evidence" value="ECO:0007669"/>
    <property type="project" value="UniProtKB-KW"/>
</dbReference>
<keyword evidence="3" id="KW-0964">Secreted</keyword>
<sequence length="283" mass="30762">MLFEAAVVAALATGAKAHVAAWANGMYCKARNNASVDNQNTNTAVVPLYNLPFGDFWMQHDRGCDKVPPPSGEYLDLPAGGKFKVELAHNRGQTTLSFGGQYVSDWLDGQQHPEDWQGENAGDCLSDGIMHAQNFQTTSGTAFAISYNSDISKVALDNLVVFTVTPNSPWKRETWYDVPADMPPCPAGGCYCAWLWVPLGCGIQNIYMQNFRCRVTGSTSTKQLGVAKPPVYCADDQSKCIKGPKQIVVWHQQTGNNVDPPSGGIPVYNAKMGYNPGAQTDIF</sequence>
<evidence type="ECO:0000256" key="12">
    <source>
        <dbReference type="SAM" id="SignalP"/>
    </source>
</evidence>
<evidence type="ECO:0000313" key="14">
    <source>
        <dbReference type="Proteomes" id="UP001172102"/>
    </source>
</evidence>
<comment type="subcellular location">
    <subcellularLocation>
        <location evidence="2">Secreted</location>
    </subcellularLocation>
</comment>
<evidence type="ECO:0000256" key="7">
    <source>
        <dbReference type="ARBA" id="ARBA00023008"/>
    </source>
</evidence>
<evidence type="ECO:0000256" key="2">
    <source>
        <dbReference type="ARBA" id="ARBA00004613"/>
    </source>
</evidence>
<evidence type="ECO:0000256" key="10">
    <source>
        <dbReference type="ARBA" id="ARBA00023180"/>
    </source>
</evidence>